<dbReference type="GO" id="GO:0050661">
    <property type="term" value="F:NADP binding"/>
    <property type="evidence" value="ECO:0007669"/>
    <property type="project" value="UniProtKB-UniRule"/>
</dbReference>
<feature type="active site" evidence="6">
    <location>
        <position position="207"/>
    </location>
</feature>
<dbReference type="PANTHER" id="PTHR31873">
    <property type="entry name" value="L-ASPARTATE DEHYDROGENASE-RELATED"/>
    <property type="match status" value="1"/>
</dbReference>
<dbReference type="SUPFAM" id="SSF51735">
    <property type="entry name" value="NAD(P)-binding Rossmann-fold domains"/>
    <property type="match status" value="1"/>
</dbReference>
<evidence type="ECO:0000256" key="1">
    <source>
        <dbReference type="ARBA" id="ARBA00008331"/>
    </source>
</evidence>
<dbReference type="Gene3D" id="3.30.360.10">
    <property type="entry name" value="Dihydrodipicolinate Reductase, domain 2"/>
    <property type="match status" value="1"/>
</dbReference>
<dbReference type="PIRSF" id="PIRSF005227">
    <property type="entry name" value="Asp_dh_NAD_syn"/>
    <property type="match status" value="1"/>
</dbReference>
<dbReference type="EC" id="1.4.1.21" evidence="6"/>
<feature type="domain" description="Aspartate/homoserine dehydrogenase NAD-binding" evidence="8">
    <location>
        <begin position="2"/>
        <end position="105"/>
    </location>
</feature>
<dbReference type="GO" id="GO:0033735">
    <property type="term" value="F:aspartate dehydrogenase [NAD(P)+] activity"/>
    <property type="evidence" value="ECO:0007669"/>
    <property type="project" value="UniProtKB-EC"/>
</dbReference>
<dbReference type="GO" id="GO:0009435">
    <property type="term" value="P:NAD+ biosynthetic process"/>
    <property type="evidence" value="ECO:0007669"/>
    <property type="project" value="UniProtKB-UniRule"/>
</dbReference>
<dbReference type="STRING" id="463014.BAU07_03915"/>
<name>A0A193GK50_9BORD</name>
<dbReference type="AlphaFoldDB" id="A0A193GK50"/>
<accession>A0A193GK50</accession>
<keyword evidence="10" id="KW-1185">Reference proteome</keyword>
<evidence type="ECO:0000256" key="3">
    <source>
        <dbReference type="ARBA" id="ARBA00022857"/>
    </source>
</evidence>
<dbReference type="Gene3D" id="3.40.50.720">
    <property type="entry name" value="NAD(P)-binding Rossmann-like Domain"/>
    <property type="match status" value="1"/>
</dbReference>
<dbReference type="InterPro" id="IPR020626">
    <property type="entry name" value="Asp_DH_prok"/>
</dbReference>
<organism evidence="9 10">
    <name type="scientific">Bordetella flabilis</name>
    <dbReference type="NCBI Taxonomy" id="463014"/>
    <lineage>
        <taxon>Bacteria</taxon>
        <taxon>Pseudomonadati</taxon>
        <taxon>Pseudomonadota</taxon>
        <taxon>Betaproteobacteria</taxon>
        <taxon>Burkholderiales</taxon>
        <taxon>Alcaligenaceae</taxon>
        <taxon>Bordetella</taxon>
    </lineage>
</organism>
<keyword evidence="2 6" id="KW-0662">Pyridine nucleotide biosynthesis</keyword>
<feature type="binding site" evidence="6">
    <location>
        <position position="111"/>
    </location>
    <ligand>
        <name>NAD(+)</name>
        <dbReference type="ChEBI" id="CHEBI:57540"/>
    </ligand>
</feature>
<evidence type="ECO:0000313" key="9">
    <source>
        <dbReference type="EMBL" id="ANN80215.1"/>
    </source>
</evidence>
<dbReference type="EMBL" id="CP016172">
    <property type="protein sequence ID" value="ANN80215.1"/>
    <property type="molecule type" value="Genomic_DNA"/>
</dbReference>
<dbReference type="InterPro" id="IPR011182">
    <property type="entry name" value="L-Asp_DH"/>
</dbReference>
<dbReference type="Pfam" id="PF03447">
    <property type="entry name" value="NAD_binding_3"/>
    <property type="match status" value="1"/>
</dbReference>
<evidence type="ECO:0000256" key="5">
    <source>
        <dbReference type="ARBA" id="ARBA00023027"/>
    </source>
</evidence>
<dbReference type="KEGG" id="bfz:BAU07_03915"/>
<dbReference type="GO" id="GO:0051287">
    <property type="term" value="F:NAD binding"/>
    <property type="evidence" value="ECO:0007669"/>
    <property type="project" value="UniProtKB-UniRule"/>
</dbReference>
<evidence type="ECO:0000256" key="6">
    <source>
        <dbReference type="HAMAP-Rule" id="MF_01265"/>
    </source>
</evidence>
<comment type="catalytic activity">
    <reaction evidence="6">
        <text>L-aspartate + NAD(+) + H2O = oxaloacetate + NH4(+) + NADH + H(+)</text>
        <dbReference type="Rhea" id="RHEA:11788"/>
        <dbReference type="ChEBI" id="CHEBI:15377"/>
        <dbReference type="ChEBI" id="CHEBI:15378"/>
        <dbReference type="ChEBI" id="CHEBI:16452"/>
        <dbReference type="ChEBI" id="CHEBI:28938"/>
        <dbReference type="ChEBI" id="CHEBI:29991"/>
        <dbReference type="ChEBI" id="CHEBI:57540"/>
        <dbReference type="ChEBI" id="CHEBI:57945"/>
        <dbReference type="EC" id="1.4.1.21"/>
    </reaction>
</comment>
<reference evidence="9 10" key="1">
    <citation type="submission" date="2016-06" db="EMBL/GenBank/DDBJ databases">
        <title>Complete genome sequences of Bordetella bronchialis and Bordetella flabilis.</title>
        <authorList>
            <person name="LiPuma J.J."/>
            <person name="Spilker T."/>
        </authorList>
    </citation>
    <scope>NUCLEOTIDE SEQUENCE [LARGE SCALE GENOMIC DNA]</scope>
    <source>
        <strain evidence="9 10">AU10664</strain>
    </source>
</reference>
<dbReference type="HAMAP" id="MF_01265">
    <property type="entry name" value="NadX"/>
    <property type="match status" value="1"/>
</dbReference>
<keyword evidence="3 6" id="KW-0521">NADP</keyword>
<protein>
    <recommendedName>
        <fullName evidence="6">L-aspartate dehydrogenase</fullName>
        <ecNumber evidence="6">1.4.1.21</ecNumber>
    </recommendedName>
</protein>
<dbReference type="Pfam" id="PF01958">
    <property type="entry name" value="Asp_DH_C"/>
    <property type="match status" value="1"/>
</dbReference>
<dbReference type="RefSeq" id="WP_066664740.1">
    <property type="nucleotide sequence ID" value="NZ_CP016172.1"/>
</dbReference>
<dbReference type="InterPro" id="IPR036291">
    <property type="entry name" value="NAD(P)-bd_dom_sf"/>
</dbReference>
<dbReference type="NCBIfam" id="NF009828">
    <property type="entry name" value="PRK13303.1-3"/>
    <property type="match status" value="1"/>
</dbReference>
<dbReference type="UniPathway" id="UPA00253">
    <property type="reaction ID" value="UER00456"/>
</dbReference>
<dbReference type="NCBIfam" id="NF009827">
    <property type="entry name" value="PRK13303.1-2"/>
    <property type="match status" value="1"/>
</dbReference>
<comment type="similarity">
    <text evidence="1 6">Belongs to the L-aspartate dehydrogenase family.</text>
</comment>
<feature type="binding site" evidence="6">
    <location>
        <position position="177"/>
    </location>
    <ligand>
        <name>NAD(+)</name>
        <dbReference type="ChEBI" id="CHEBI:57540"/>
    </ligand>
</feature>
<comment type="miscellaneous">
    <text evidence="6">The iminoaspartate product is unstable in aqueous solution and can decompose to oxaloacetate and ammonia.</text>
</comment>
<gene>
    <name evidence="6" type="primary">nadX</name>
    <name evidence="9" type="ORF">BAU07_03915</name>
</gene>
<keyword evidence="4 6" id="KW-0560">Oxidoreductase</keyword>
<sequence length="254" mass="26291">MGSYVHRALAGDGRLRITHVVVPAEFVADAQAQLQDAAVVVGDVDQLDATPDFALECAGHSAVTGAVPRLLRRGVDVIIASVGALSERGLPESLETAARAGGAQLTLVPGAVAGIDALAAARQQGLESVEYVGRKPPAGWRGTAAEAHVDLERLTEPTVFFEGTAREAASLFPKNANVAAMVGLAGIGMDRTRVTLIADPGVTRNNHQIVARGAFGELDIRTAGETLPDNPKTSMLAALSIVRAVRNRVAAVAI</sequence>
<feature type="domain" description="Aspartate dehydrogenase" evidence="7">
    <location>
        <begin position="154"/>
        <end position="242"/>
    </location>
</feature>
<comment type="catalytic activity">
    <reaction evidence="6">
        <text>L-aspartate + NADP(+) + H2O = oxaloacetate + NH4(+) + NADPH + H(+)</text>
        <dbReference type="Rhea" id="RHEA:11784"/>
        <dbReference type="ChEBI" id="CHEBI:15377"/>
        <dbReference type="ChEBI" id="CHEBI:15378"/>
        <dbReference type="ChEBI" id="CHEBI:16452"/>
        <dbReference type="ChEBI" id="CHEBI:28938"/>
        <dbReference type="ChEBI" id="CHEBI:29991"/>
        <dbReference type="ChEBI" id="CHEBI:57783"/>
        <dbReference type="ChEBI" id="CHEBI:58349"/>
        <dbReference type="EC" id="1.4.1.21"/>
    </reaction>
</comment>
<dbReference type="PANTHER" id="PTHR31873:SF6">
    <property type="entry name" value="ASPARTATE DEHYDROGENASE DOMAIN-CONTAINING PROTEIN"/>
    <property type="match status" value="1"/>
</dbReference>
<dbReference type="SUPFAM" id="SSF55347">
    <property type="entry name" value="Glyceraldehyde-3-phosphate dehydrogenase-like, C-terminal domain"/>
    <property type="match status" value="1"/>
</dbReference>
<evidence type="ECO:0000256" key="4">
    <source>
        <dbReference type="ARBA" id="ARBA00023002"/>
    </source>
</evidence>
<evidence type="ECO:0000313" key="10">
    <source>
        <dbReference type="Proteomes" id="UP000091926"/>
    </source>
</evidence>
<dbReference type="OrthoDB" id="7056904at2"/>
<evidence type="ECO:0000259" key="7">
    <source>
        <dbReference type="Pfam" id="PF01958"/>
    </source>
</evidence>
<dbReference type="Proteomes" id="UP000091926">
    <property type="component" value="Chromosome"/>
</dbReference>
<dbReference type="InterPro" id="IPR002811">
    <property type="entry name" value="Asp_DH"/>
</dbReference>
<comment type="pathway">
    <text evidence="6">Cofactor biosynthesis; NAD(+) biosynthesis; iminoaspartate from L-aspartate (dehydrogenase route): step 1/1.</text>
</comment>
<dbReference type="InterPro" id="IPR005106">
    <property type="entry name" value="Asp/hSer_DH_NAD-bd"/>
</dbReference>
<dbReference type="GO" id="GO:0016639">
    <property type="term" value="F:oxidoreductase activity, acting on the CH-NH2 group of donors, NAD or NADP as acceptor"/>
    <property type="evidence" value="ECO:0007669"/>
    <property type="project" value="UniProtKB-UniRule"/>
</dbReference>
<comment type="function">
    <text evidence="6">Specifically catalyzes the NAD or NADP-dependent dehydrogenation of L-aspartate to iminoaspartate.</text>
</comment>
<keyword evidence="5 6" id="KW-0520">NAD</keyword>
<proteinExistence type="inferred from homology"/>
<evidence type="ECO:0000259" key="8">
    <source>
        <dbReference type="Pfam" id="PF03447"/>
    </source>
</evidence>
<evidence type="ECO:0000256" key="2">
    <source>
        <dbReference type="ARBA" id="ARBA00022642"/>
    </source>
</evidence>